<keyword evidence="3" id="KW-1185">Reference proteome</keyword>
<dbReference type="Gene3D" id="3.40.710.10">
    <property type="entry name" value="DD-peptidase/beta-lactamase superfamily"/>
    <property type="match status" value="1"/>
</dbReference>
<dbReference type="PANTHER" id="PTHR46825:SF9">
    <property type="entry name" value="BETA-LACTAMASE-RELATED DOMAIN-CONTAINING PROTEIN"/>
    <property type="match status" value="1"/>
</dbReference>
<evidence type="ECO:0000313" key="2">
    <source>
        <dbReference type="EMBL" id="GAA1560965.1"/>
    </source>
</evidence>
<dbReference type="GO" id="GO:0016787">
    <property type="term" value="F:hydrolase activity"/>
    <property type="evidence" value="ECO:0007669"/>
    <property type="project" value="UniProtKB-KW"/>
</dbReference>
<proteinExistence type="predicted"/>
<dbReference type="PANTHER" id="PTHR46825">
    <property type="entry name" value="D-ALANYL-D-ALANINE-CARBOXYPEPTIDASE/ENDOPEPTIDASE AMPH"/>
    <property type="match status" value="1"/>
</dbReference>
<evidence type="ECO:0000313" key="3">
    <source>
        <dbReference type="Proteomes" id="UP001500363"/>
    </source>
</evidence>
<feature type="domain" description="Beta-lactamase-related" evidence="1">
    <location>
        <begin position="17"/>
        <end position="334"/>
    </location>
</feature>
<dbReference type="InterPro" id="IPR001466">
    <property type="entry name" value="Beta-lactam-related"/>
</dbReference>
<reference evidence="2 3" key="1">
    <citation type="journal article" date="2019" name="Int. J. Syst. Evol. Microbiol.">
        <title>The Global Catalogue of Microorganisms (GCM) 10K type strain sequencing project: providing services to taxonomists for standard genome sequencing and annotation.</title>
        <authorList>
            <consortium name="The Broad Institute Genomics Platform"/>
            <consortium name="The Broad Institute Genome Sequencing Center for Infectious Disease"/>
            <person name="Wu L."/>
            <person name="Ma J."/>
        </authorList>
    </citation>
    <scope>NUCLEOTIDE SEQUENCE [LARGE SCALE GENOMIC DNA]</scope>
    <source>
        <strain evidence="2 3">JCM 14303</strain>
    </source>
</reference>
<organism evidence="2 3">
    <name type="scientific">Kribbella lupini</name>
    <dbReference type="NCBI Taxonomy" id="291602"/>
    <lineage>
        <taxon>Bacteria</taxon>
        <taxon>Bacillati</taxon>
        <taxon>Actinomycetota</taxon>
        <taxon>Actinomycetes</taxon>
        <taxon>Propionibacteriales</taxon>
        <taxon>Kribbellaceae</taxon>
        <taxon>Kribbella</taxon>
    </lineage>
</organism>
<dbReference type="InterPro" id="IPR050491">
    <property type="entry name" value="AmpC-like"/>
</dbReference>
<accession>A0ABN2CR79</accession>
<comment type="caution">
    <text evidence="2">The sequence shown here is derived from an EMBL/GenBank/DDBJ whole genome shotgun (WGS) entry which is preliminary data.</text>
</comment>
<dbReference type="Proteomes" id="UP001500363">
    <property type="component" value="Unassembled WGS sequence"/>
</dbReference>
<protein>
    <submittedName>
        <fullName evidence="2">Serine hydrolase domain-containing protein</fullName>
    </submittedName>
</protein>
<dbReference type="Pfam" id="PF00144">
    <property type="entry name" value="Beta-lactamase"/>
    <property type="match status" value="1"/>
</dbReference>
<dbReference type="InterPro" id="IPR012338">
    <property type="entry name" value="Beta-lactam/transpept-like"/>
</dbReference>
<evidence type="ECO:0000259" key="1">
    <source>
        <dbReference type="Pfam" id="PF00144"/>
    </source>
</evidence>
<keyword evidence="2" id="KW-0378">Hydrolase</keyword>
<dbReference type="EMBL" id="BAAANC010000006">
    <property type="protein sequence ID" value="GAA1560965.1"/>
    <property type="molecule type" value="Genomic_DNA"/>
</dbReference>
<name>A0ABN2CR79_9ACTN</name>
<dbReference type="SUPFAM" id="SSF56601">
    <property type="entry name" value="beta-lactamase/transpeptidase-like"/>
    <property type="match status" value="1"/>
</dbReference>
<dbReference type="RefSeq" id="WP_344183448.1">
    <property type="nucleotide sequence ID" value="NZ_BAAANC010000006.1"/>
</dbReference>
<gene>
    <name evidence="2" type="ORF">GCM10009741_77730</name>
</gene>
<sequence>MATLNEIETWLHDQLPALLAEHEIPGAAVGVLYGGEVVDHAAGLLSKATGVEATADSVFQIGSITKVWTTTLVMQLVDEGKVDLDTPVREHLPDFVLGDDGAAAKITVRQLLSHTAGFEGDIFNDTGKGDDAVEKFLATLAEVSQLFGPGEMFSYNNAGFVVLGRLVEVVRGKPYGVVVREHLFSPLGLQHAATDPYEAILHRAAVGHLRATPGEAPEPAPIWALTPAMAPAGAMLAMRPRDLLAFAQLHLTGGTTADGTVVLSAASAAAMQEPQVKLPALGMMGDSWGLGWELFDWAGTTVIGHDGGTIGQGAFLRVVPEHGLAIALLTNGGDMIEAYRAVFSHVVKELAGLDLPEMPTPPATAVEVDAERFLGTYTSDALDLTVRQDDDGKLWLDQVPKGIFAELGPAPEPVELVGRDEHSLIAVEAENGLHTPHVFLGDDGTGRALYLHSGRALRRATASEA</sequence>